<name>A0A368Y550_MARNT</name>
<dbReference type="RefSeq" id="WP_114433473.1">
    <property type="nucleotide sequence ID" value="NZ_QPJI01000001.1"/>
</dbReference>
<accession>A0A368Y550</accession>
<dbReference type="EMBL" id="QPJI01000001">
    <property type="protein sequence ID" value="RCW75225.1"/>
    <property type="molecule type" value="Genomic_DNA"/>
</dbReference>
<gene>
    <name evidence="1" type="ORF">DET61_101220</name>
</gene>
<proteinExistence type="predicted"/>
<dbReference type="AlphaFoldDB" id="A0A368Y550"/>
<evidence type="ECO:0000313" key="1">
    <source>
        <dbReference type="EMBL" id="RCW75225.1"/>
    </source>
</evidence>
<evidence type="ECO:0000313" key="2">
    <source>
        <dbReference type="Proteomes" id="UP000253647"/>
    </source>
</evidence>
<sequence length="685" mass="77798">MTEAVIRHKEKDFSVAELESILAADYLRSVVKIGNRLAKGYSLKHMESVVKSIKVFGEFLALQHNASLIPEDLKSGIAPLHSKGSWMHFLNQFGHYLKENHPSPQVPKYISCMGLWLKHMAGEMMCPANLEVPNHLPLKQKTGKGSILQAKLSEEAEADLETATKALKNLDLDVLEGDDDLASVAKGVFHDLINQLGNIQGLSSENFLLLVQSTLERRLERIYRGALDRFKSAVSKREEGKRLVERGLQYMGVINQWLNYEGSFKFKSAKPILAQVRALTDDQFESGIHAWCAHYHQFPRLHPYENQTNDTVLRRYLKERSRRPAIDLSADTMIEYQGASRDLLISAYILITFETCANASSVQRLRLDSKKDITDSLSVVDWVKNRAKAVLSKFDVRSDFGLSSIIEAVAEATDTYREFAIRADDSYLFLHAYGADASAKDRQKEEGKFLVKPSGNWFNEQSKMMIREFNDGKWTATLRDIRASILLAHALKYGTNSTQDLAQHANSRTTIGYLSTPEMKLKHEEKIRAFQEWLQVLVTINIEDIPNKLGLAEDAYEEIKERIVNSRFGGSVCSDPMGGYQPGSVVGKPCTQIMMCMTCEKRLNLFVASEENVAHLLQWRDALKHAFETGRISENNLNWTLWSVFIDTMHDRMERSLKHKGLLHDVRDRISGSENPYHRVFARSP</sequence>
<comment type="caution">
    <text evidence="1">The sequence shown here is derived from an EMBL/GenBank/DDBJ whole genome shotgun (WGS) entry which is preliminary data.</text>
</comment>
<organism evidence="1 2">
    <name type="scientific">Marinobacter nauticus</name>
    <name type="common">Marinobacter hydrocarbonoclasticus</name>
    <name type="synonym">Marinobacter aquaeolei</name>
    <dbReference type="NCBI Taxonomy" id="2743"/>
    <lineage>
        <taxon>Bacteria</taxon>
        <taxon>Pseudomonadati</taxon>
        <taxon>Pseudomonadota</taxon>
        <taxon>Gammaproteobacteria</taxon>
        <taxon>Pseudomonadales</taxon>
        <taxon>Marinobacteraceae</taxon>
        <taxon>Marinobacter</taxon>
    </lineage>
</organism>
<protein>
    <submittedName>
        <fullName evidence="1">Uncharacterized protein</fullName>
    </submittedName>
</protein>
<reference evidence="1 2" key="1">
    <citation type="submission" date="2018-07" db="EMBL/GenBank/DDBJ databases">
        <title>Freshwater and sediment microbial communities from various areas in North America, analyzing microbe dynamics in response to fracking.</title>
        <authorList>
            <person name="Lamendella R."/>
        </authorList>
    </citation>
    <scope>NUCLEOTIDE SEQUENCE [LARGE SCALE GENOMIC DNA]</scope>
    <source>
        <strain evidence="1 2">105B</strain>
    </source>
</reference>
<dbReference type="Proteomes" id="UP000253647">
    <property type="component" value="Unassembled WGS sequence"/>
</dbReference>